<evidence type="ECO:0000256" key="1">
    <source>
        <dbReference type="ARBA" id="ARBA00005234"/>
    </source>
</evidence>
<feature type="domain" description="Ubiquitin-like protease family profile" evidence="4">
    <location>
        <begin position="112"/>
        <end position="145"/>
    </location>
</feature>
<evidence type="ECO:0000313" key="6">
    <source>
        <dbReference type="Proteomes" id="UP000326396"/>
    </source>
</evidence>
<keyword evidence="3" id="KW-0378">Hydrolase</keyword>
<dbReference type="AlphaFoldDB" id="A0A5N6PTE0"/>
<dbReference type="Gene3D" id="3.40.395.10">
    <property type="entry name" value="Adenoviral Proteinase, Chain A"/>
    <property type="match status" value="1"/>
</dbReference>
<evidence type="ECO:0000256" key="3">
    <source>
        <dbReference type="ARBA" id="ARBA00022801"/>
    </source>
</evidence>
<organism evidence="5 6">
    <name type="scientific">Mikania micrantha</name>
    <name type="common">bitter vine</name>
    <dbReference type="NCBI Taxonomy" id="192012"/>
    <lineage>
        <taxon>Eukaryota</taxon>
        <taxon>Viridiplantae</taxon>
        <taxon>Streptophyta</taxon>
        <taxon>Embryophyta</taxon>
        <taxon>Tracheophyta</taxon>
        <taxon>Spermatophyta</taxon>
        <taxon>Magnoliopsida</taxon>
        <taxon>eudicotyledons</taxon>
        <taxon>Gunneridae</taxon>
        <taxon>Pentapetalae</taxon>
        <taxon>asterids</taxon>
        <taxon>campanulids</taxon>
        <taxon>Asterales</taxon>
        <taxon>Asteraceae</taxon>
        <taxon>Asteroideae</taxon>
        <taxon>Heliantheae alliance</taxon>
        <taxon>Eupatorieae</taxon>
        <taxon>Mikania</taxon>
    </lineage>
</organism>
<dbReference type="GO" id="GO:0006508">
    <property type="term" value="P:proteolysis"/>
    <property type="evidence" value="ECO:0007669"/>
    <property type="project" value="UniProtKB-KW"/>
</dbReference>
<proteinExistence type="inferred from homology"/>
<protein>
    <recommendedName>
        <fullName evidence="4">Ubiquitin-like protease family profile domain-containing protein</fullName>
    </recommendedName>
</protein>
<keyword evidence="6" id="KW-1185">Reference proteome</keyword>
<evidence type="ECO:0000256" key="2">
    <source>
        <dbReference type="ARBA" id="ARBA00022670"/>
    </source>
</evidence>
<keyword evidence="2" id="KW-0645">Protease</keyword>
<name>A0A5N6PTE0_9ASTR</name>
<accession>A0A5N6PTE0</accession>
<dbReference type="InterPro" id="IPR038765">
    <property type="entry name" value="Papain-like_cys_pep_sf"/>
</dbReference>
<comment type="similarity">
    <text evidence="1">Belongs to the peptidase C48 family.</text>
</comment>
<gene>
    <name evidence="5" type="ORF">E3N88_07343</name>
</gene>
<evidence type="ECO:0000313" key="5">
    <source>
        <dbReference type="EMBL" id="KAD6796447.1"/>
    </source>
</evidence>
<sequence>MLMHFLKPQEKGYLKTGHINEDYLPKNGGGLGKDSGVFLCMLMYKMVHKKTLTVKGGWVTRLMRFRWKEITKNRRPEQLFPWTIMPPQFYDILCETPNHGALPFCIGMKEEYPALWDVDTVYIPIVIEDIHWLLLRVDMRTLEIDVIPKIKILGTEVWPQYNGPVGSNSGVFVCMLMRNLVLDLPNQIEGNLQDTCMKYRRFMADEFYAARA</sequence>
<dbReference type="OrthoDB" id="1803206at2759"/>
<comment type="caution">
    <text evidence="5">The sequence shown here is derived from an EMBL/GenBank/DDBJ whole genome shotgun (WGS) entry which is preliminary data.</text>
</comment>
<evidence type="ECO:0000259" key="4">
    <source>
        <dbReference type="Pfam" id="PF02902"/>
    </source>
</evidence>
<dbReference type="Proteomes" id="UP000326396">
    <property type="component" value="Linkage Group LG11"/>
</dbReference>
<dbReference type="SUPFAM" id="SSF54001">
    <property type="entry name" value="Cysteine proteinases"/>
    <property type="match status" value="1"/>
</dbReference>
<reference evidence="5 6" key="1">
    <citation type="submission" date="2019-05" db="EMBL/GenBank/DDBJ databases">
        <title>Mikania micrantha, genome provides insights into the molecular mechanism of rapid growth.</title>
        <authorList>
            <person name="Liu B."/>
        </authorList>
    </citation>
    <scope>NUCLEOTIDE SEQUENCE [LARGE SCALE GENOMIC DNA]</scope>
    <source>
        <strain evidence="5">NLD-2019</strain>
        <tissue evidence="5">Leaf</tissue>
    </source>
</reference>
<dbReference type="Pfam" id="PF02902">
    <property type="entry name" value="Peptidase_C48"/>
    <property type="match status" value="1"/>
</dbReference>
<dbReference type="EMBL" id="SZYD01000003">
    <property type="protein sequence ID" value="KAD6796447.1"/>
    <property type="molecule type" value="Genomic_DNA"/>
</dbReference>
<dbReference type="GO" id="GO:0008234">
    <property type="term" value="F:cysteine-type peptidase activity"/>
    <property type="evidence" value="ECO:0007669"/>
    <property type="project" value="InterPro"/>
</dbReference>
<dbReference type="InterPro" id="IPR003653">
    <property type="entry name" value="Peptidase_C48_C"/>
</dbReference>